<evidence type="ECO:0000256" key="1">
    <source>
        <dbReference type="SAM" id="MobiDB-lite"/>
    </source>
</evidence>
<feature type="region of interest" description="Disordered" evidence="1">
    <location>
        <begin position="285"/>
        <end position="377"/>
    </location>
</feature>
<dbReference type="AlphaFoldDB" id="A0A8E0S3M7"/>
<organism evidence="2 3">
    <name type="scientific">Fasciolopsis buskii</name>
    <dbReference type="NCBI Taxonomy" id="27845"/>
    <lineage>
        <taxon>Eukaryota</taxon>
        <taxon>Metazoa</taxon>
        <taxon>Spiralia</taxon>
        <taxon>Lophotrochozoa</taxon>
        <taxon>Platyhelminthes</taxon>
        <taxon>Trematoda</taxon>
        <taxon>Digenea</taxon>
        <taxon>Plagiorchiida</taxon>
        <taxon>Echinostomata</taxon>
        <taxon>Echinostomatoidea</taxon>
        <taxon>Fasciolidae</taxon>
        <taxon>Fasciolopsis</taxon>
    </lineage>
</organism>
<feature type="compositionally biased region" description="Polar residues" evidence="1">
    <location>
        <begin position="199"/>
        <end position="234"/>
    </location>
</feature>
<evidence type="ECO:0000313" key="3">
    <source>
        <dbReference type="Proteomes" id="UP000728185"/>
    </source>
</evidence>
<feature type="region of interest" description="Disordered" evidence="1">
    <location>
        <begin position="199"/>
        <end position="264"/>
    </location>
</feature>
<protein>
    <submittedName>
        <fullName evidence="2">Uncharacterized protein</fullName>
    </submittedName>
</protein>
<gene>
    <name evidence="2" type="ORF">FBUS_05172</name>
</gene>
<dbReference type="Proteomes" id="UP000728185">
    <property type="component" value="Unassembled WGS sequence"/>
</dbReference>
<proteinExistence type="predicted"/>
<dbReference type="OrthoDB" id="10518325at2759"/>
<comment type="caution">
    <text evidence="2">The sequence shown here is derived from an EMBL/GenBank/DDBJ whole genome shotgun (WGS) entry which is preliminary data.</text>
</comment>
<accession>A0A8E0S3M7</accession>
<feature type="compositionally biased region" description="Polar residues" evidence="1">
    <location>
        <begin position="295"/>
        <end position="309"/>
    </location>
</feature>
<name>A0A8E0S3M7_9TREM</name>
<reference evidence="2" key="1">
    <citation type="submission" date="2019-05" db="EMBL/GenBank/DDBJ databases">
        <title>Annotation for the trematode Fasciolopsis buski.</title>
        <authorList>
            <person name="Choi Y.-J."/>
        </authorList>
    </citation>
    <scope>NUCLEOTIDE SEQUENCE</scope>
    <source>
        <strain evidence="2">HT</strain>
        <tissue evidence="2">Whole worm</tissue>
    </source>
</reference>
<evidence type="ECO:0000313" key="2">
    <source>
        <dbReference type="EMBL" id="KAA0200009.1"/>
    </source>
</evidence>
<sequence>MSILQARPNNDTDLSVGKALLINQQYDQVASCEDHRMNKVKMEFDLRSSEDSTVPPDLLMAALTEKNDSLNCRYSQANHDDQELFVDHIQFTPENSDNIRQSIPTSENLEAPNRSGKLLNNNTFTSPSERISRLDDVVAELSTKMLQLRSGSSYVLLNLERTMQLLTQVRSSLETSYRYKMDCPKVNGFFDCNNLTPENNVGTHKSSSTAVSDISQDSPECSCSKNTGNRSSVTETEREELTTNPSRSKSQEWDPTTFPNDKQVDRCLTTSQSTYEVSGHLNVTGSAVSPGLPPSSATNGSTTHRSGSASPFPKQKSTRRSALQLAAAIFRTSSRDRSGRRKFPSQNALFSAGSGKFFKRRSLSKESTTSKPTPSNA</sequence>
<dbReference type="EMBL" id="LUCM01000784">
    <property type="protein sequence ID" value="KAA0200009.1"/>
    <property type="molecule type" value="Genomic_DNA"/>
</dbReference>
<keyword evidence="3" id="KW-1185">Reference proteome</keyword>
<feature type="compositionally biased region" description="Low complexity" evidence="1">
    <location>
        <begin position="365"/>
        <end position="377"/>
    </location>
</feature>
<feature type="compositionally biased region" description="Polar residues" evidence="1">
    <location>
        <begin position="242"/>
        <end position="260"/>
    </location>
</feature>